<proteinExistence type="predicted"/>
<gene>
    <name evidence="1" type="ORF">M9H77_20085</name>
</gene>
<organism evidence="1 2">
    <name type="scientific">Catharanthus roseus</name>
    <name type="common">Madagascar periwinkle</name>
    <name type="synonym">Vinca rosea</name>
    <dbReference type="NCBI Taxonomy" id="4058"/>
    <lineage>
        <taxon>Eukaryota</taxon>
        <taxon>Viridiplantae</taxon>
        <taxon>Streptophyta</taxon>
        <taxon>Embryophyta</taxon>
        <taxon>Tracheophyta</taxon>
        <taxon>Spermatophyta</taxon>
        <taxon>Magnoliopsida</taxon>
        <taxon>eudicotyledons</taxon>
        <taxon>Gunneridae</taxon>
        <taxon>Pentapetalae</taxon>
        <taxon>asterids</taxon>
        <taxon>lamiids</taxon>
        <taxon>Gentianales</taxon>
        <taxon>Apocynaceae</taxon>
        <taxon>Rauvolfioideae</taxon>
        <taxon>Vinceae</taxon>
        <taxon>Catharanthinae</taxon>
        <taxon>Catharanthus</taxon>
    </lineage>
</organism>
<name>A0ACC0AIM4_CATRO</name>
<sequence>MFFPSFLIFLLLVSGCCSSGGLIAYAESNPDNGKHLVEQTKSEPRKKRVVVLGTGWAGTSFLRDLDTSSYDVQLVSPRNYFAFTPLLPSVTCGTVEARSIVEPVRNMIKKKNGEIQFWEAECLKIDAANKKVFCRSSVENLVGNNEFELEYDYLVIAVGAQVNTFNTPGVLENCHFLKEVEDAQRIRRTVIDCFEKAILPGLTEEERRTNLHFVIVGGGPTGVEFAAELHDFIYEDLINIYPSVKDLVKITVIQSGDHILNSFDERISTFAEQKFSRDGIDVLTGARVMRVSDKVINMKMKSTGEDVSTSHGMVLWSTGVGSRSVVKDFMEQIGQGNRRVLATDEWLRVKGYEDAYALGDCATVDQKKIMEDISEIFKAADKDNSGTLTIEEFQDVIEDITIRYPQVELYLKSKHLFDVTDLLKDSEGNDREEINIEEFKLALSHVAAQQGAYLSRCFNLREKCRVEPEGPRRFRSGGRHEFRPFRYRHLGQFAPLGGEQAAAELPGDWVSMGRSTQWLWYSVYASKQVSWRTRFLVRASRLYRDHPHLSKLLVVTTISGGGILAFSDAGQSQSGYSAAHSDAPKKKVVVLGTGWAATSFLKNLKDPSYKVQVISPRNYFAFTPLLPSLTNGTVEARSIVEPIRNIFRKKKYEAEYEEAECYKIDVQNRKVHCRSTQQTSLGGSEEFEVDYDYLVIAMGARSNTFNTPGVVEHAHFLKEVEDAQRIRRSVIDCFERASLPSVSEEEKTRILHFVVVGGGPAGVEFAGELHDFVTEDVKRIYPHLQKYVKITLIEATDHILNMFDKRITKFAEEKFLRDGIELKTGSMVVKLTDKGISTKEMSTGQIVDIPFGMVVWSTGIGTRPVIMEFMKEIGQTNRRVLATDEWLRVEGLESVYALGDCATINQRKVVEDIAAIFSKADKNNSGTLKIGDFKEVMKDVFDRYPQLEIYLKKKQLKTFDQLLKTAEGNEEINIEKFKAALSEVDTQMKNLPATAQVAAQQGAYLADCFNRMEQCEKYPEGPLRFRGIGRHRFHPFRYRHLGQFAPLGGEQTAAQLPGDWVSIGQSTQWLWYSVYASKLVSWRTRFLVVSDWTRRYIFGRDSSRI</sequence>
<accession>A0ACC0AIM4</accession>
<reference evidence="2" key="1">
    <citation type="journal article" date="2023" name="Nat. Plants">
        <title>Single-cell RNA sequencing provides a high-resolution roadmap for understanding the multicellular compartmentation of specialized metabolism.</title>
        <authorList>
            <person name="Sun S."/>
            <person name="Shen X."/>
            <person name="Li Y."/>
            <person name="Li Y."/>
            <person name="Wang S."/>
            <person name="Li R."/>
            <person name="Zhang H."/>
            <person name="Shen G."/>
            <person name="Guo B."/>
            <person name="Wei J."/>
            <person name="Xu J."/>
            <person name="St-Pierre B."/>
            <person name="Chen S."/>
            <person name="Sun C."/>
        </authorList>
    </citation>
    <scope>NUCLEOTIDE SEQUENCE [LARGE SCALE GENOMIC DNA]</scope>
</reference>
<dbReference type="Proteomes" id="UP001060085">
    <property type="component" value="Linkage Group LG05"/>
</dbReference>
<evidence type="ECO:0000313" key="1">
    <source>
        <dbReference type="EMBL" id="KAI5660762.1"/>
    </source>
</evidence>
<evidence type="ECO:0000313" key="2">
    <source>
        <dbReference type="Proteomes" id="UP001060085"/>
    </source>
</evidence>
<keyword evidence="2" id="KW-1185">Reference proteome</keyword>
<dbReference type="EMBL" id="CM044705">
    <property type="protein sequence ID" value="KAI5660762.1"/>
    <property type="molecule type" value="Genomic_DNA"/>
</dbReference>
<protein>
    <submittedName>
        <fullName evidence="1">Uncharacterized protein</fullName>
    </submittedName>
</protein>
<comment type="caution">
    <text evidence="1">The sequence shown here is derived from an EMBL/GenBank/DDBJ whole genome shotgun (WGS) entry which is preliminary data.</text>
</comment>